<evidence type="ECO:0000256" key="2">
    <source>
        <dbReference type="ARBA" id="ARBA00022741"/>
    </source>
</evidence>
<dbReference type="Proteomes" id="UP000059074">
    <property type="component" value="Unassembled WGS sequence"/>
</dbReference>
<dbReference type="InterPro" id="IPR010376">
    <property type="entry name" value="GBBH-like_N"/>
</dbReference>
<keyword evidence="4 7" id="KW-0408">Iron</keyword>
<dbReference type="CDD" id="cd02037">
    <property type="entry name" value="Mrp_NBP35"/>
    <property type="match status" value="1"/>
</dbReference>
<evidence type="ECO:0000256" key="7">
    <source>
        <dbReference type="HAMAP-Rule" id="MF_02040"/>
    </source>
</evidence>
<dbReference type="InterPro" id="IPR038492">
    <property type="entry name" value="GBBH-like_N_sf"/>
</dbReference>
<dbReference type="PANTHER" id="PTHR42961:SF2">
    <property type="entry name" value="IRON-SULFUR PROTEIN NUBPL"/>
    <property type="match status" value="1"/>
</dbReference>
<dbReference type="InterPro" id="IPR044304">
    <property type="entry name" value="NUBPL-like"/>
</dbReference>
<dbReference type="RefSeq" id="WP_068464820.1">
    <property type="nucleotide sequence ID" value="NZ_LMTR01000093.1"/>
</dbReference>
<dbReference type="InterPro" id="IPR033756">
    <property type="entry name" value="YlxH/NBP35"/>
</dbReference>
<keyword evidence="3 7" id="KW-0067">ATP-binding</keyword>
<name>A0A109B8U2_HYPSL</name>
<dbReference type="PANTHER" id="PTHR42961">
    <property type="entry name" value="IRON-SULFUR PROTEIN NUBPL"/>
    <property type="match status" value="1"/>
</dbReference>
<comment type="function">
    <text evidence="7">Binds and transfers iron-sulfur (Fe-S) clusters to target apoproteins. Can hydrolyze ATP.</text>
</comment>
<evidence type="ECO:0000256" key="1">
    <source>
        <dbReference type="ARBA" id="ARBA00022723"/>
    </source>
</evidence>
<dbReference type="OrthoDB" id="9809679at2"/>
<protein>
    <recommendedName>
        <fullName evidence="7">Iron-sulfur cluster carrier protein</fullName>
    </recommendedName>
</protein>
<comment type="subunit">
    <text evidence="7">Homodimer.</text>
</comment>
<feature type="domain" description="MIP18 family-like" evidence="9">
    <location>
        <begin position="5"/>
        <end position="75"/>
    </location>
</feature>
<dbReference type="PATRIC" id="fig|121290.4.peg.768"/>
<evidence type="ECO:0000256" key="3">
    <source>
        <dbReference type="ARBA" id="ARBA00022840"/>
    </source>
</evidence>
<comment type="similarity">
    <text evidence="6 7">Belongs to the Mrp/NBP35 ATP-binding proteins family.</text>
</comment>
<comment type="caution">
    <text evidence="11">The sequence shown here is derived from an EMBL/GenBank/DDBJ whole genome shotgun (WGS) entry which is preliminary data.</text>
</comment>
<organism evidence="11 12">
    <name type="scientific">Hyphomicrobium sulfonivorans</name>
    <dbReference type="NCBI Taxonomy" id="121290"/>
    <lineage>
        <taxon>Bacteria</taxon>
        <taxon>Pseudomonadati</taxon>
        <taxon>Pseudomonadota</taxon>
        <taxon>Alphaproteobacteria</taxon>
        <taxon>Hyphomicrobiales</taxon>
        <taxon>Hyphomicrobiaceae</taxon>
        <taxon>Hyphomicrobium</taxon>
    </lineage>
</organism>
<keyword evidence="1 7" id="KW-0479">Metal-binding</keyword>
<dbReference type="Pfam" id="PF01883">
    <property type="entry name" value="FeS_assembly_P"/>
    <property type="match status" value="1"/>
</dbReference>
<keyword evidence="12" id="KW-1185">Reference proteome</keyword>
<feature type="domain" description="Gamma-butyrobetaine hydroxylase-like N-terminal" evidence="10">
    <location>
        <begin position="440"/>
        <end position="516"/>
    </location>
</feature>
<evidence type="ECO:0000313" key="12">
    <source>
        <dbReference type="Proteomes" id="UP000059074"/>
    </source>
</evidence>
<dbReference type="FunFam" id="3.40.50.300:FF:000418">
    <property type="entry name" value="Iron-sulfur cluster carrier protein"/>
    <property type="match status" value="1"/>
</dbReference>
<evidence type="ECO:0000259" key="9">
    <source>
        <dbReference type="Pfam" id="PF01883"/>
    </source>
</evidence>
<reference evidence="11 12" key="1">
    <citation type="submission" date="2015-10" db="EMBL/GenBank/DDBJ databases">
        <title>Transcriptomic analysis of a linuron degrading triple-species bacterial consortium.</title>
        <authorList>
            <person name="Albers P."/>
        </authorList>
    </citation>
    <scope>NUCLEOTIDE SEQUENCE [LARGE SCALE GENOMIC DNA]</scope>
    <source>
        <strain evidence="11 12">WDL6</strain>
    </source>
</reference>
<dbReference type="InterPro" id="IPR027417">
    <property type="entry name" value="P-loop_NTPase"/>
</dbReference>
<dbReference type="AlphaFoldDB" id="A0A109B8U2"/>
<dbReference type="GO" id="GO:0046872">
    <property type="term" value="F:metal ion binding"/>
    <property type="evidence" value="ECO:0007669"/>
    <property type="project" value="UniProtKB-KW"/>
</dbReference>
<dbReference type="GO" id="GO:0016887">
    <property type="term" value="F:ATP hydrolysis activity"/>
    <property type="evidence" value="ECO:0007669"/>
    <property type="project" value="UniProtKB-UniRule"/>
</dbReference>
<dbReference type="HAMAP" id="MF_02040">
    <property type="entry name" value="Mrp_NBP35"/>
    <property type="match status" value="1"/>
</dbReference>
<dbReference type="GO" id="GO:0140663">
    <property type="term" value="F:ATP-dependent FeS chaperone activity"/>
    <property type="evidence" value="ECO:0007669"/>
    <property type="project" value="InterPro"/>
</dbReference>
<dbReference type="Gene3D" id="3.40.50.300">
    <property type="entry name" value="P-loop containing nucleotide triphosphate hydrolases"/>
    <property type="match status" value="1"/>
</dbReference>
<dbReference type="GO" id="GO:0005524">
    <property type="term" value="F:ATP binding"/>
    <property type="evidence" value="ECO:0007669"/>
    <property type="project" value="UniProtKB-UniRule"/>
</dbReference>
<dbReference type="GO" id="GO:0051539">
    <property type="term" value="F:4 iron, 4 sulfur cluster binding"/>
    <property type="evidence" value="ECO:0007669"/>
    <property type="project" value="TreeGrafter"/>
</dbReference>
<dbReference type="InterPro" id="IPR034904">
    <property type="entry name" value="FSCA_dom_sf"/>
</dbReference>
<evidence type="ECO:0000256" key="6">
    <source>
        <dbReference type="ARBA" id="ARBA00024036"/>
    </source>
</evidence>
<dbReference type="Gene3D" id="3.30.300.130">
    <property type="entry name" value="Fe-S cluster assembly (FSCA)"/>
    <property type="match status" value="1"/>
</dbReference>
<sequence length="542" mass="57618">MTVSKTQVLDELRRIKGPDLEGNIVDLGLVSEVLVKDDRVYFSITVPAARAEELEPLRQAAETVVKALPGVAGVSAVLTAEATRPQAAAPAGRAPESARVAQARVAQARAQGVGLQGGNGGGQGHSHNHDHGHDHGHDHSHGHSHGPVGASATPPPGAETGKRELPEVPGVKSLIAVSSGKGGVGKSTVAVNLALGMAAAGKKVGILDADIFGPSQPRLLGLKGQPQVVKGKTLKPLEGYGLKAMSMGFLVDEETPVIWRGPMVVGALNQMLRDVAWGEDGDLDVLIIDMPPGTGDVQLTMAQQVPLSGAVVVSTPQDLALIDARKGLAMFRKVGVPVLGIVENMSTFICPKCGERSDIFGHGGARSEAERLGVPFLGEVPLDMDVRLRSDIGQPVTATLPDSEHARIFKDIAKLTLQELEQAKQNAVRPPRLEITGGGTGLIVEFACKTRYEFTAEMLRVMSPSAEVQGHSPDQRVTVGGKRNVKIKDLRAVGNYAVRISFDDRHDTGLYTWSYLQQLGREKEKRWTKYLEELGEKGLSRG</sequence>
<evidence type="ECO:0000313" key="11">
    <source>
        <dbReference type="EMBL" id="KWT64323.1"/>
    </source>
</evidence>
<feature type="region of interest" description="Disordered" evidence="8">
    <location>
        <begin position="86"/>
        <end position="167"/>
    </location>
</feature>
<dbReference type="Pfam" id="PF10609">
    <property type="entry name" value="ParA"/>
    <property type="match status" value="1"/>
</dbReference>
<accession>A0A109B8U2</accession>
<dbReference type="Gene3D" id="3.30.2020.30">
    <property type="match status" value="1"/>
</dbReference>
<feature type="compositionally biased region" description="Basic and acidic residues" evidence="8">
    <location>
        <begin position="127"/>
        <end position="141"/>
    </location>
</feature>
<evidence type="ECO:0000256" key="4">
    <source>
        <dbReference type="ARBA" id="ARBA00023004"/>
    </source>
</evidence>
<dbReference type="InterPro" id="IPR002744">
    <property type="entry name" value="MIP18-like"/>
</dbReference>
<gene>
    <name evidence="11" type="ORF">APY04_3335</name>
</gene>
<dbReference type="SUPFAM" id="SSF117916">
    <property type="entry name" value="Fe-S cluster assembly (FSCA) domain-like"/>
    <property type="match status" value="1"/>
</dbReference>
<feature type="binding site" evidence="7">
    <location>
        <begin position="180"/>
        <end position="187"/>
    </location>
    <ligand>
        <name>ATP</name>
        <dbReference type="ChEBI" id="CHEBI:30616"/>
    </ligand>
</feature>
<dbReference type="GO" id="GO:0016226">
    <property type="term" value="P:iron-sulfur cluster assembly"/>
    <property type="evidence" value="ECO:0007669"/>
    <property type="project" value="InterPro"/>
</dbReference>
<dbReference type="STRING" id="121290.APY04_3335"/>
<proteinExistence type="inferred from homology"/>
<evidence type="ECO:0000259" key="10">
    <source>
        <dbReference type="Pfam" id="PF06155"/>
    </source>
</evidence>
<feature type="compositionally biased region" description="Gly residues" evidence="8">
    <location>
        <begin position="114"/>
        <end position="124"/>
    </location>
</feature>
<keyword evidence="2 7" id="KW-0547">Nucleotide-binding</keyword>
<keyword evidence="7" id="KW-0378">Hydrolase</keyword>
<evidence type="ECO:0000256" key="5">
    <source>
        <dbReference type="ARBA" id="ARBA00023014"/>
    </source>
</evidence>
<evidence type="ECO:0000256" key="8">
    <source>
        <dbReference type="SAM" id="MobiDB-lite"/>
    </source>
</evidence>
<dbReference type="Pfam" id="PF06155">
    <property type="entry name" value="GBBH-like_N"/>
    <property type="match status" value="1"/>
</dbReference>
<feature type="compositionally biased region" description="Low complexity" evidence="8">
    <location>
        <begin position="86"/>
        <end position="113"/>
    </location>
</feature>
<dbReference type="InterPro" id="IPR019591">
    <property type="entry name" value="Mrp/NBP35_ATP-bd"/>
</dbReference>
<dbReference type="EMBL" id="LMTR01000093">
    <property type="protein sequence ID" value="KWT64323.1"/>
    <property type="molecule type" value="Genomic_DNA"/>
</dbReference>
<dbReference type="SUPFAM" id="SSF52540">
    <property type="entry name" value="P-loop containing nucleoside triphosphate hydrolases"/>
    <property type="match status" value="1"/>
</dbReference>
<keyword evidence="5 7" id="KW-0411">Iron-sulfur</keyword>